<dbReference type="PANTHER" id="PTHR45947">
    <property type="entry name" value="SULFOQUINOVOSYL TRANSFERASE SQD2"/>
    <property type="match status" value="1"/>
</dbReference>
<gene>
    <name evidence="5" type="ORF">D5H78_17005</name>
</gene>
<dbReference type="Gene3D" id="3.40.50.2000">
    <property type="entry name" value="Glycogen Phosphorylase B"/>
    <property type="match status" value="2"/>
</dbReference>
<dbReference type="InterPro" id="IPR001296">
    <property type="entry name" value="Glyco_trans_1"/>
</dbReference>
<dbReference type="PANTHER" id="PTHR45947:SF3">
    <property type="entry name" value="SULFOQUINOVOSYL TRANSFERASE SQD2"/>
    <property type="match status" value="1"/>
</dbReference>
<dbReference type="Pfam" id="PF00534">
    <property type="entry name" value="Glycos_transf_1"/>
    <property type="match status" value="1"/>
</dbReference>
<dbReference type="AlphaFoldDB" id="A0A3A3YVN4"/>
<dbReference type="SUPFAM" id="SSF53756">
    <property type="entry name" value="UDP-Glycosyltransferase/glycogen phosphorylase"/>
    <property type="match status" value="1"/>
</dbReference>
<dbReference type="RefSeq" id="WP_119951710.1">
    <property type="nucleotide sequence ID" value="NZ_QZEZ01000010.1"/>
</dbReference>
<evidence type="ECO:0000313" key="6">
    <source>
        <dbReference type="Proteomes" id="UP000265614"/>
    </source>
</evidence>
<name>A0A3A3YVN4_9ACTN</name>
<evidence type="ECO:0000313" key="5">
    <source>
        <dbReference type="EMBL" id="RJK93118.1"/>
    </source>
</evidence>
<dbReference type="InterPro" id="IPR028098">
    <property type="entry name" value="Glyco_trans_4-like_N"/>
</dbReference>
<keyword evidence="6" id="KW-1185">Reference proteome</keyword>
<dbReference type="InterPro" id="IPR050194">
    <property type="entry name" value="Glycosyltransferase_grp1"/>
</dbReference>
<evidence type="ECO:0000259" key="3">
    <source>
        <dbReference type="Pfam" id="PF00534"/>
    </source>
</evidence>
<dbReference type="CDD" id="cd03801">
    <property type="entry name" value="GT4_PimA-like"/>
    <property type="match status" value="1"/>
</dbReference>
<dbReference type="OrthoDB" id="3268555at2"/>
<comment type="caution">
    <text evidence="5">The sequence shown here is derived from an EMBL/GenBank/DDBJ whole genome shotgun (WGS) entry which is preliminary data.</text>
</comment>
<evidence type="ECO:0000259" key="4">
    <source>
        <dbReference type="Pfam" id="PF13579"/>
    </source>
</evidence>
<dbReference type="GO" id="GO:1901137">
    <property type="term" value="P:carbohydrate derivative biosynthetic process"/>
    <property type="evidence" value="ECO:0007669"/>
    <property type="project" value="UniProtKB-ARBA"/>
</dbReference>
<evidence type="ECO:0000256" key="1">
    <source>
        <dbReference type="ARBA" id="ARBA00022676"/>
    </source>
</evidence>
<dbReference type="Proteomes" id="UP000265614">
    <property type="component" value="Unassembled WGS sequence"/>
</dbReference>
<feature type="domain" description="Glycosyl transferase family 1" evidence="3">
    <location>
        <begin position="183"/>
        <end position="339"/>
    </location>
</feature>
<keyword evidence="1" id="KW-0328">Glycosyltransferase</keyword>
<evidence type="ECO:0000256" key="2">
    <source>
        <dbReference type="ARBA" id="ARBA00022679"/>
    </source>
</evidence>
<feature type="domain" description="Glycosyltransferase subfamily 4-like N-terminal" evidence="4">
    <location>
        <begin position="12"/>
        <end position="161"/>
    </location>
</feature>
<proteinExistence type="predicted"/>
<protein>
    <submittedName>
        <fullName evidence="5">Glycosyltransferase</fullName>
    </submittedName>
</protein>
<accession>A0A3A3YVN4</accession>
<dbReference type="GO" id="GO:0016758">
    <property type="term" value="F:hexosyltransferase activity"/>
    <property type="evidence" value="ECO:0007669"/>
    <property type="project" value="TreeGrafter"/>
</dbReference>
<organism evidence="5 6">
    <name type="scientific">Vallicoccus soli</name>
    <dbReference type="NCBI Taxonomy" id="2339232"/>
    <lineage>
        <taxon>Bacteria</taxon>
        <taxon>Bacillati</taxon>
        <taxon>Actinomycetota</taxon>
        <taxon>Actinomycetes</taxon>
        <taxon>Motilibacterales</taxon>
        <taxon>Vallicoccaceae</taxon>
        <taxon>Vallicoccus</taxon>
    </lineage>
</organism>
<sequence>MKTTLVLGTSTGGVGQHVRSLAAGLVAAGDEVLVAGPAATQEQFGFRATGARFAPVEVSSAPRPVADLRSVRRLRAVLAAERPDVVHAHGLRAGALAVLAGARPLVVTWHNAVLGSGPQRLVLAGLERLVARGADLTLGASSDLVERARALGARDARLAPVAAPPLPAPRRDAAAVRAGLGLGDRPLVLAVGRVAPQKAYDVLLAAAATWAARDPTPLVAVAGEGPDRGAWQARADAAGAPVRFLGHRDDVADLLAAADVAVLTSAWEARALVAQEALRAGTPLVATAVGGVPDLVGDAAVLVPWGPRDEVARGVAAGVVRLLDDPAERERLAAAGRERAAGWPDGAAVLRQLRGAYRGLAGG</sequence>
<keyword evidence="2 5" id="KW-0808">Transferase</keyword>
<dbReference type="Pfam" id="PF13579">
    <property type="entry name" value="Glyco_trans_4_4"/>
    <property type="match status" value="1"/>
</dbReference>
<reference evidence="5 6" key="1">
    <citation type="submission" date="2018-09" db="EMBL/GenBank/DDBJ databases">
        <title>YIM 75000 draft genome.</title>
        <authorList>
            <person name="Tang S."/>
            <person name="Feng Y."/>
        </authorList>
    </citation>
    <scope>NUCLEOTIDE SEQUENCE [LARGE SCALE GENOMIC DNA]</scope>
    <source>
        <strain evidence="5 6">YIM 75000</strain>
    </source>
</reference>
<dbReference type="EMBL" id="QZEZ01000010">
    <property type="protein sequence ID" value="RJK93118.1"/>
    <property type="molecule type" value="Genomic_DNA"/>
</dbReference>